<organism evidence="7 8">
    <name type="scientific">Thamnophis sirtalis</name>
    <dbReference type="NCBI Taxonomy" id="35019"/>
    <lineage>
        <taxon>Eukaryota</taxon>
        <taxon>Metazoa</taxon>
        <taxon>Chordata</taxon>
        <taxon>Craniata</taxon>
        <taxon>Vertebrata</taxon>
        <taxon>Euteleostomi</taxon>
        <taxon>Lepidosauria</taxon>
        <taxon>Squamata</taxon>
        <taxon>Bifurcata</taxon>
        <taxon>Unidentata</taxon>
        <taxon>Episquamata</taxon>
        <taxon>Toxicofera</taxon>
        <taxon>Serpentes</taxon>
        <taxon>Colubroidea</taxon>
        <taxon>Colubridae</taxon>
        <taxon>Natricinae</taxon>
        <taxon>Thamnophis</taxon>
    </lineage>
</organism>
<feature type="compositionally biased region" description="Basic and acidic residues" evidence="5">
    <location>
        <begin position="9"/>
        <end position="24"/>
    </location>
</feature>
<dbReference type="PANTHER" id="PTHR46746">
    <property type="entry name" value="KILLER CELL LECTIN-LIKE RECEPTOR SUBFAMILY F MEMBER 2"/>
    <property type="match status" value="1"/>
</dbReference>
<keyword evidence="4" id="KW-1015">Disulfide bond</keyword>
<dbReference type="GO" id="GO:0030246">
    <property type="term" value="F:carbohydrate binding"/>
    <property type="evidence" value="ECO:0007669"/>
    <property type="project" value="UniProtKB-KW"/>
</dbReference>
<keyword evidence="2" id="KW-0964">Secreted</keyword>
<evidence type="ECO:0000256" key="6">
    <source>
        <dbReference type="SAM" id="Phobius"/>
    </source>
</evidence>
<dbReference type="OrthoDB" id="6133475at2759"/>
<dbReference type="GeneID" id="106549056"/>
<feature type="transmembrane region" description="Helical" evidence="6">
    <location>
        <begin position="42"/>
        <end position="66"/>
    </location>
</feature>
<evidence type="ECO:0000313" key="7">
    <source>
        <dbReference type="Proteomes" id="UP000504617"/>
    </source>
</evidence>
<dbReference type="Proteomes" id="UP000504617">
    <property type="component" value="Unplaced"/>
</dbReference>
<reference evidence="8" key="1">
    <citation type="submission" date="2025-08" db="UniProtKB">
        <authorList>
            <consortium name="RefSeq"/>
        </authorList>
    </citation>
    <scope>IDENTIFICATION</scope>
</reference>
<keyword evidence="6" id="KW-0812">Transmembrane</keyword>
<proteinExistence type="predicted"/>
<sequence length="249" mass="28228">MSSPQGIYKRCEEPEEQGKKPSKKFETAGNFLPLRSQGGSGVSLLIFSLVTIAFLLLWIIIVAVMASKYSKIFKELEELRMNQTLLTKNDLKTEKKLQQIQSNHVSQETALNITLKKLEDDHNGLKKNVNAKIQEISDESGRSANMVINLINAVHQINASGCQVCPKGWLLNREKCYYFKMGSDAWSQAEKRCENDGSKLVIIEDYVEQKMQLQTKAAPCIDSESEISMEWKSDSNSWEIQGVRYANEE</sequence>
<dbReference type="SUPFAM" id="SSF56436">
    <property type="entry name" value="C-type lectin-like"/>
    <property type="match status" value="1"/>
</dbReference>
<dbReference type="KEGG" id="tsr:106549056"/>
<keyword evidence="6" id="KW-0472">Membrane</keyword>
<dbReference type="AlphaFoldDB" id="A0A6I9YDH5"/>
<evidence type="ECO:0000256" key="4">
    <source>
        <dbReference type="ARBA" id="ARBA00023157"/>
    </source>
</evidence>
<protein>
    <submittedName>
        <fullName evidence="8">C-type lectin domain family 10 member A-like</fullName>
    </submittedName>
</protein>
<evidence type="ECO:0000256" key="1">
    <source>
        <dbReference type="ARBA" id="ARBA00004613"/>
    </source>
</evidence>
<comment type="subcellular location">
    <subcellularLocation>
        <location evidence="1">Secreted</location>
    </subcellularLocation>
</comment>
<dbReference type="InterPro" id="IPR016186">
    <property type="entry name" value="C-type_lectin-like/link_sf"/>
</dbReference>
<gene>
    <name evidence="8" type="primary">LOC106549056</name>
</gene>
<dbReference type="InterPro" id="IPR016187">
    <property type="entry name" value="CTDL_fold"/>
</dbReference>
<keyword evidence="7" id="KW-1185">Reference proteome</keyword>
<feature type="region of interest" description="Disordered" evidence="5">
    <location>
        <begin position="1"/>
        <end position="24"/>
    </location>
</feature>
<keyword evidence="3" id="KW-0430">Lectin</keyword>
<evidence type="ECO:0000256" key="3">
    <source>
        <dbReference type="ARBA" id="ARBA00022734"/>
    </source>
</evidence>
<dbReference type="PANTHER" id="PTHR46746:SF9">
    <property type="entry name" value="CD209 ANTIGEN-LIKE PROTEIN C-LIKE"/>
    <property type="match status" value="1"/>
</dbReference>
<evidence type="ECO:0000256" key="5">
    <source>
        <dbReference type="SAM" id="MobiDB-lite"/>
    </source>
</evidence>
<dbReference type="RefSeq" id="XP_013922070.1">
    <property type="nucleotide sequence ID" value="XM_014066595.1"/>
</dbReference>
<evidence type="ECO:0000313" key="8">
    <source>
        <dbReference type="RefSeq" id="XP_013922070.1"/>
    </source>
</evidence>
<dbReference type="InterPro" id="IPR051379">
    <property type="entry name" value="C-type_Lectin_Receptor_IMM"/>
</dbReference>
<evidence type="ECO:0000256" key="2">
    <source>
        <dbReference type="ARBA" id="ARBA00022525"/>
    </source>
</evidence>
<dbReference type="GO" id="GO:0005576">
    <property type="term" value="C:extracellular region"/>
    <property type="evidence" value="ECO:0007669"/>
    <property type="project" value="UniProtKB-SubCell"/>
</dbReference>
<name>A0A6I9YDH5_9SAUR</name>
<dbReference type="Gene3D" id="3.10.100.10">
    <property type="entry name" value="Mannose-Binding Protein A, subunit A"/>
    <property type="match status" value="1"/>
</dbReference>
<accession>A0A6I9YDH5</accession>
<keyword evidence="6" id="KW-1133">Transmembrane helix</keyword>